<evidence type="ECO:0000256" key="3">
    <source>
        <dbReference type="ARBA" id="ARBA00022980"/>
    </source>
</evidence>
<evidence type="ECO:0000256" key="6">
    <source>
        <dbReference type="ARBA" id="ARBA00035289"/>
    </source>
</evidence>
<evidence type="ECO:0000256" key="4">
    <source>
        <dbReference type="ARBA" id="ARBA00023128"/>
    </source>
</evidence>
<dbReference type="PANTHER" id="PTHR21183">
    <property type="entry name" value="RIBOSOMAL PROTEIN L47, MITOCHONDRIAL-RELATED"/>
    <property type="match status" value="1"/>
</dbReference>
<evidence type="ECO:0000256" key="2">
    <source>
        <dbReference type="ARBA" id="ARBA00009254"/>
    </source>
</evidence>
<protein>
    <recommendedName>
        <fullName evidence="6">Large ribosomal subunit protein uL29m</fullName>
    </recommendedName>
    <alternativeName>
        <fullName evidence="7">54S ribosomal protein L4, mitochondrial</fullName>
    </alternativeName>
</protein>
<comment type="similarity">
    <text evidence="2">Belongs to the universal ribosomal protein uL29 family.</text>
</comment>
<name>A0ABR1EZX5_9ASCO</name>
<dbReference type="Proteomes" id="UP001498771">
    <property type="component" value="Unassembled WGS sequence"/>
</dbReference>
<evidence type="ECO:0000256" key="5">
    <source>
        <dbReference type="ARBA" id="ARBA00023274"/>
    </source>
</evidence>
<organism evidence="8 9">
    <name type="scientific">Myxozyma melibiosi</name>
    <dbReference type="NCBI Taxonomy" id="54550"/>
    <lineage>
        <taxon>Eukaryota</taxon>
        <taxon>Fungi</taxon>
        <taxon>Dikarya</taxon>
        <taxon>Ascomycota</taxon>
        <taxon>Saccharomycotina</taxon>
        <taxon>Lipomycetes</taxon>
        <taxon>Lipomycetales</taxon>
        <taxon>Lipomycetaceae</taxon>
        <taxon>Myxozyma</taxon>
    </lineage>
</organism>
<proteinExistence type="inferred from homology"/>
<sequence>PITPSPSAIITPDDHPLYQFFRFRDTALTHPDLHDDIGRPWGVPELRRKRYEDLHTLWYVCLKELNLIKTEISALKGVLGKSTTTSAQAMLKEPKQSVVTSLKNIRIVLLERNAAYENAQKILKEKG</sequence>
<feature type="non-terminal residue" evidence="8">
    <location>
        <position position="1"/>
    </location>
</feature>
<keyword evidence="3" id="KW-0689">Ribosomal protein</keyword>
<evidence type="ECO:0000313" key="9">
    <source>
        <dbReference type="Proteomes" id="UP001498771"/>
    </source>
</evidence>
<feature type="non-terminal residue" evidence="8">
    <location>
        <position position="127"/>
    </location>
</feature>
<keyword evidence="9" id="KW-1185">Reference proteome</keyword>
<dbReference type="InterPro" id="IPR010729">
    <property type="entry name" value="Ribosomal_uL29_mit"/>
</dbReference>
<reference evidence="8 9" key="1">
    <citation type="submission" date="2024-03" db="EMBL/GenBank/DDBJ databases">
        <title>Genome-scale model development and genomic sequencing of the oleaginous clade Lipomyces.</title>
        <authorList>
            <consortium name="Lawrence Berkeley National Laboratory"/>
            <person name="Czajka J.J."/>
            <person name="Han Y."/>
            <person name="Kim J."/>
            <person name="Mondo S.J."/>
            <person name="Hofstad B.A."/>
            <person name="Robles A."/>
            <person name="Haridas S."/>
            <person name="Riley R."/>
            <person name="LaButti K."/>
            <person name="Pangilinan J."/>
            <person name="Andreopoulos W."/>
            <person name="Lipzen A."/>
            <person name="Yan J."/>
            <person name="Wang M."/>
            <person name="Ng V."/>
            <person name="Grigoriev I.V."/>
            <person name="Spatafora J.W."/>
            <person name="Magnuson J.K."/>
            <person name="Baker S.E."/>
            <person name="Pomraning K.R."/>
        </authorList>
    </citation>
    <scope>NUCLEOTIDE SEQUENCE [LARGE SCALE GENOMIC DNA]</scope>
    <source>
        <strain evidence="8 9">Phaff 52-87</strain>
    </source>
</reference>
<keyword evidence="4" id="KW-0496">Mitochondrion</keyword>
<dbReference type="InterPro" id="IPR038340">
    <property type="entry name" value="MRP-L47_sf"/>
</dbReference>
<dbReference type="PANTHER" id="PTHR21183:SF18">
    <property type="entry name" value="LARGE RIBOSOMAL SUBUNIT PROTEIN UL29M"/>
    <property type="match status" value="1"/>
</dbReference>
<keyword evidence="5" id="KW-0687">Ribonucleoprotein</keyword>
<comment type="subcellular location">
    <subcellularLocation>
        <location evidence="1">Mitochondrion</location>
    </subcellularLocation>
</comment>
<gene>
    <name evidence="8" type="ORF">BZA70DRAFT_232821</name>
</gene>
<dbReference type="Pfam" id="PF06984">
    <property type="entry name" value="MRP-L47"/>
    <property type="match status" value="1"/>
</dbReference>
<comment type="caution">
    <text evidence="8">The sequence shown here is derived from an EMBL/GenBank/DDBJ whole genome shotgun (WGS) entry which is preliminary data.</text>
</comment>
<dbReference type="Gene3D" id="6.10.330.20">
    <property type="match status" value="1"/>
</dbReference>
<evidence type="ECO:0000256" key="7">
    <source>
        <dbReference type="ARBA" id="ARBA00035399"/>
    </source>
</evidence>
<evidence type="ECO:0000313" key="8">
    <source>
        <dbReference type="EMBL" id="KAK7203097.1"/>
    </source>
</evidence>
<dbReference type="GeneID" id="90035758"/>
<dbReference type="EMBL" id="JBBJBU010000013">
    <property type="protein sequence ID" value="KAK7203097.1"/>
    <property type="molecule type" value="Genomic_DNA"/>
</dbReference>
<accession>A0ABR1EZX5</accession>
<evidence type="ECO:0000256" key="1">
    <source>
        <dbReference type="ARBA" id="ARBA00004173"/>
    </source>
</evidence>
<dbReference type="RefSeq" id="XP_064766130.1">
    <property type="nucleotide sequence ID" value="XM_064910246.1"/>
</dbReference>